<dbReference type="EMBL" id="UINC01029885">
    <property type="protein sequence ID" value="SVB13376.1"/>
    <property type="molecule type" value="Genomic_DNA"/>
</dbReference>
<gene>
    <name evidence="1" type="ORF">METZ01_LOCUS166230</name>
</gene>
<proteinExistence type="predicted"/>
<evidence type="ECO:0000313" key="1">
    <source>
        <dbReference type="EMBL" id="SVB13376.1"/>
    </source>
</evidence>
<accession>A0A382BHT6</accession>
<name>A0A382BHT6_9ZZZZ</name>
<dbReference type="AlphaFoldDB" id="A0A382BHT6"/>
<reference evidence="1" key="1">
    <citation type="submission" date="2018-05" db="EMBL/GenBank/DDBJ databases">
        <authorList>
            <person name="Lanie J.A."/>
            <person name="Ng W.-L."/>
            <person name="Kazmierczak K.M."/>
            <person name="Andrzejewski T.M."/>
            <person name="Davidsen T.M."/>
            <person name="Wayne K.J."/>
            <person name="Tettelin H."/>
            <person name="Glass J.I."/>
            <person name="Rusch D."/>
            <person name="Podicherti R."/>
            <person name="Tsui H.-C.T."/>
            <person name="Winkler M.E."/>
        </authorList>
    </citation>
    <scope>NUCLEOTIDE SEQUENCE</scope>
</reference>
<protein>
    <submittedName>
        <fullName evidence="1">Uncharacterized protein</fullName>
    </submittedName>
</protein>
<organism evidence="1">
    <name type="scientific">marine metagenome</name>
    <dbReference type="NCBI Taxonomy" id="408172"/>
    <lineage>
        <taxon>unclassified sequences</taxon>
        <taxon>metagenomes</taxon>
        <taxon>ecological metagenomes</taxon>
    </lineage>
</organism>
<sequence length="35" mass="3964">MKIVLGVRRGASDYISRNDLVSGAQIHILNAYRIY</sequence>